<gene>
    <name evidence="1" type="ORF">TSPGSL018_20301</name>
</gene>
<name>A0A061S0Q9_9CHLO</name>
<dbReference type="EMBL" id="GBEZ01009176">
    <property type="protein sequence ID" value="JAC76396.1"/>
    <property type="molecule type" value="Transcribed_RNA"/>
</dbReference>
<evidence type="ECO:0008006" key="2">
    <source>
        <dbReference type="Google" id="ProtNLM"/>
    </source>
</evidence>
<feature type="non-terminal residue" evidence="1">
    <location>
        <position position="96"/>
    </location>
</feature>
<sequence>NTAARLASLAAKTNRPMICGKSLADAIEKERTGVAVLVSAGRVAVKGKLEEVEIFVPNTERELSHVGGNSMRSRIIGRETELGKLMRFIASATEQK</sequence>
<evidence type="ECO:0000313" key="1">
    <source>
        <dbReference type="EMBL" id="JAC76396.1"/>
    </source>
</evidence>
<dbReference type="AlphaFoldDB" id="A0A061S0Q9"/>
<feature type="non-terminal residue" evidence="1">
    <location>
        <position position="1"/>
    </location>
</feature>
<dbReference type="Gene3D" id="3.30.70.1230">
    <property type="entry name" value="Nucleotide cyclase"/>
    <property type="match status" value="1"/>
</dbReference>
<dbReference type="InterPro" id="IPR029787">
    <property type="entry name" value="Nucleotide_cyclase"/>
</dbReference>
<proteinExistence type="predicted"/>
<reference evidence="1" key="1">
    <citation type="submission" date="2014-05" db="EMBL/GenBank/DDBJ databases">
        <title>The transcriptome of the halophilic microalga Tetraselmis sp. GSL018 isolated from the Great Salt Lake, Utah.</title>
        <authorList>
            <person name="Jinkerson R.E."/>
            <person name="D'Adamo S."/>
            <person name="Posewitz M.C."/>
        </authorList>
    </citation>
    <scope>NUCLEOTIDE SEQUENCE</scope>
    <source>
        <strain evidence="1">GSL018</strain>
    </source>
</reference>
<organism evidence="1">
    <name type="scientific">Tetraselmis sp. GSL018</name>
    <dbReference type="NCBI Taxonomy" id="582737"/>
    <lineage>
        <taxon>Eukaryota</taxon>
        <taxon>Viridiplantae</taxon>
        <taxon>Chlorophyta</taxon>
        <taxon>core chlorophytes</taxon>
        <taxon>Chlorodendrophyceae</taxon>
        <taxon>Chlorodendrales</taxon>
        <taxon>Chlorodendraceae</taxon>
        <taxon>Tetraselmis</taxon>
    </lineage>
</organism>
<accession>A0A061S0Q9</accession>
<protein>
    <recommendedName>
        <fullName evidence="2">Guanylate cyclase domain-containing protein</fullName>
    </recommendedName>
</protein>